<dbReference type="Proteomes" id="UP000887458">
    <property type="component" value="Unassembled WGS sequence"/>
</dbReference>
<name>A0ABQ8JBJ0_DERPT</name>
<comment type="caution">
    <text evidence="1">The sequence shown here is derived from an EMBL/GenBank/DDBJ whole genome shotgun (WGS) entry which is preliminary data.</text>
</comment>
<accession>A0ABQ8JBJ0</accession>
<keyword evidence="2" id="KW-1185">Reference proteome</keyword>
<reference evidence="1 2" key="1">
    <citation type="journal article" date="2018" name="J. Allergy Clin. Immunol.">
        <title>High-quality assembly of Dermatophagoides pteronyssinus genome and transcriptome reveals a wide range of novel allergens.</title>
        <authorList>
            <person name="Liu X.Y."/>
            <person name="Yang K.Y."/>
            <person name="Wang M.Q."/>
            <person name="Kwok J.S."/>
            <person name="Zeng X."/>
            <person name="Yang Z."/>
            <person name="Xiao X.J."/>
            <person name="Lau C.P."/>
            <person name="Li Y."/>
            <person name="Huang Z.M."/>
            <person name="Ba J.G."/>
            <person name="Yim A.K."/>
            <person name="Ouyang C.Y."/>
            <person name="Ngai S.M."/>
            <person name="Chan T.F."/>
            <person name="Leung E.L."/>
            <person name="Liu L."/>
            <person name="Liu Z.G."/>
            <person name="Tsui S.K."/>
        </authorList>
    </citation>
    <scope>NUCLEOTIDE SEQUENCE [LARGE SCALE GENOMIC DNA]</scope>
    <source>
        <strain evidence="1">Derp</strain>
    </source>
</reference>
<dbReference type="EMBL" id="NJHN03000054">
    <property type="protein sequence ID" value="KAH9419975.1"/>
    <property type="molecule type" value="Genomic_DNA"/>
</dbReference>
<reference evidence="1 2" key="2">
    <citation type="journal article" date="2022" name="Mol. Biol. Evol.">
        <title>Comparative Genomics Reveals Insights into the Divergent Evolution of Astigmatic Mites and Household Pest Adaptations.</title>
        <authorList>
            <person name="Xiong Q."/>
            <person name="Wan A.T."/>
            <person name="Liu X."/>
            <person name="Fung C.S."/>
            <person name="Xiao X."/>
            <person name="Malainual N."/>
            <person name="Hou J."/>
            <person name="Wang L."/>
            <person name="Wang M."/>
            <person name="Yang K.Y."/>
            <person name="Cui Y."/>
            <person name="Leung E.L."/>
            <person name="Nong W."/>
            <person name="Shin S.K."/>
            <person name="Au S.W."/>
            <person name="Jeong K.Y."/>
            <person name="Chew F.T."/>
            <person name="Hui J.H."/>
            <person name="Leung T.F."/>
            <person name="Tungtrongchitr A."/>
            <person name="Zhong N."/>
            <person name="Liu Z."/>
            <person name="Tsui S.K."/>
        </authorList>
    </citation>
    <scope>NUCLEOTIDE SEQUENCE [LARGE SCALE GENOMIC DNA]</scope>
    <source>
        <strain evidence="1">Derp</strain>
    </source>
</reference>
<organism evidence="1 2">
    <name type="scientific">Dermatophagoides pteronyssinus</name>
    <name type="common">European house dust mite</name>
    <dbReference type="NCBI Taxonomy" id="6956"/>
    <lineage>
        <taxon>Eukaryota</taxon>
        <taxon>Metazoa</taxon>
        <taxon>Ecdysozoa</taxon>
        <taxon>Arthropoda</taxon>
        <taxon>Chelicerata</taxon>
        <taxon>Arachnida</taxon>
        <taxon>Acari</taxon>
        <taxon>Acariformes</taxon>
        <taxon>Sarcoptiformes</taxon>
        <taxon>Astigmata</taxon>
        <taxon>Psoroptidia</taxon>
        <taxon>Analgoidea</taxon>
        <taxon>Pyroglyphidae</taxon>
        <taxon>Dermatophagoidinae</taxon>
        <taxon>Dermatophagoides</taxon>
    </lineage>
</organism>
<protein>
    <submittedName>
        <fullName evidence="1">Uncharacterized protein</fullName>
    </submittedName>
</protein>
<proteinExistence type="predicted"/>
<evidence type="ECO:0000313" key="1">
    <source>
        <dbReference type="EMBL" id="KAH9419975.1"/>
    </source>
</evidence>
<gene>
    <name evidence="1" type="ORF">DERP_001808</name>
</gene>
<evidence type="ECO:0000313" key="2">
    <source>
        <dbReference type="Proteomes" id="UP000887458"/>
    </source>
</evidence>
<sequence>MFCLKIEQMNYVFLGSNMRQLIQTKGCIFFISEKLVHLHYVTIDNISHNYGTELFSDFTFD</sequence>